<dbReference type="Pfam" id="PF02632">
    <property type="entry name" value="BioY"/>
    <property type="match status" value="1"/>
</dbReference>
<reference evidence="4" key="2">
    <citation type="submission" date="2021-04" db="EMBL/GenBank/DDBJ databases">
        <authorList>
            <person name="Gilroy R."/>
        </authorList>
    </citation>
    <scope>NUCLEOTIDE SEQUENCE</scope>
    <source>
        <strain evidence="4">ChiBcec8-13705</strain>
    </source>
</reference>
<feature type="transmembrane region" description="Helical" evidence="3">
    <location>
        <begin position="119"/>
        <end position="137"/>
    </location>
</feature>
<reference evidence="4" key="1">
    <citation type="journal article" date="2021" name="PeerJ">
        <title>Extensive microbial diversity within the chicken gut microbiome revealed by metagenomics and culture.</title>
        <authorList>
            <person name="Gilroy R."/>
            <person name="Ravi A."/>
            <person name="Getino M."/>
            <person name="Pursley I."/>
            <person name="Horton D.L."/>
            <person name="Alikhan N.F."/>
            <person name="Baker D."/>
            <person name="Gharbi K."/>
            <person name="Hall N."/>
            <person name="Watson M."/>
            <person name="Adriaenssens E.M."/>
            <person name="Foster-Nyarko E."/>
            <person name="Jarju S."/>
            <person name="Secka A."/>
            <person name="Antonio M."/>
            <person name="Oren A."/>
            <person name="Chaudhuri R.R."/>
            <person name="La Ragione R."/>
            <person name="Hildebrand F."/>
            <person name="Pallen M.J."/>
        </authorList>
    </citation>
    <scope>NUCLEOTIDE SEQUENCE</scope>
    <source>
        <strain evidence="4">ChiBcec8-13705</strain>
    </source>
</reference>
<keyword evidence="3" id="KW-1133">Transmembrane helix</keyword>
<dbReference type="Proteomes" id="UP000886803">
    <property type="component" value="Unassembled WGS sequence"/>
</dbReference>
<evidence type="ECO:0000256" key="2">
    <source>
        <dbReference type="PIRNR" id="PIRNR016661"/>
    </source>
</evidence>
<dbReference type="GO" id="GO:0005886">
    <property type="term" value="C:plasma membrane"/>
    <property type="evidence" value="ECO:0007669"/>
    <property type="project" value="UniProtKB-SubCell"/>
</dbReference>
<keyword evidence="3" id="KW-0812">Transmembrane</keyword>
<dbReference type="PANTHER" id="PTHR34295">
    <property type="entry name" value="BIOTIN TRANSPORTER BIOY"/>
    <property type="match status" value="1"/>
</dbReference>
<comment type="similarity">
    <text evidence="1 2">Belongs to the BioY family.</text>
</comment>
<keyword evidence="2" id="KW-0813">Transport</keyword>
<protein>
    <recommendedName>
        <fullName evidence="2">Biotin transporter</fullName>
    </recommendedName>
</protein>
<keyword evidence="2" id="KW-1003">Cell membrane</keyword>
<proteinExistence type="inferred from homology"/>
<organism evidence="4 5">
    <name type="scientific">Candidatus Gemmiger avicola</name>
    <dbReference type="NCBI Taxonomy" id="2838605"/>
    <lineage>
        <taxon>Bacteria</taxon>
        <taxon>Bacillati</taxon>
        <taxon>Bacillota</taxon>
        <taxon>Clostridia</taxon>
        <taxon>Eubacteriales</taxon>
        <taxon>Gemmiger</taxon>
    </lineage>
</organism>
<evidence type="ECO:0000256" key="1">
    <source>
        <dbReference type="ARBA" id="ARBA00010692"/>
    </source>
</evidence>
<dbReference type="Gene3D" id="1.10.1760.20">
    <property type="match status" value="1"/>
</dbReference>
<feature type="transmembrane region" description="Helical" evidence="3">
    <location>
        <begin position="36"/>
        <end position="55"/>
    </location>
</feature>
<dbReference type="AlphaFoldDB" id="A0A9D2M4Q3"/>
<comment type="subcellular location">
    <subcellularLocation>
        <location evidence="2">Cell membrane</location>
        <topology evidence="2">Multi-pass membrane protein</topology>
    </subcellularLocation>
</comment>
<dbReference type="PIRSF" id="PIRSF016661">
    <property type="entry name" value="BioY"/>
    <property type="match status" value="1"/>
</dbReference>
<dbReference type="GO" id="GO:0015225">
    <property type="term" value="F:biotin transmembrane transporter activity"/>
    <property type="evidence" value="ECO:0007669"/>
    <property type="project" value="UniProtKB-UniRule"/>
</dbReference>
<gene>
    <name evidence="4" type="ORF">H9945_02835</name>
</gene>
<feature type="transmembrane region" description="Helical" evidence="3">
    <location>
        <begin position="62"/>
        <end position="84"/>
    </location>
</feature>
<evidence type="ECO:0000256" key="3">
    <source>
        <dbReference type="SAM" id="Phobius"/>
    </source>
</evidence>
<evidence type="ECO:0000313" key="4">
    <source>
        <dbReference type="EMBL" id="HJB41411.1"/>
    </source>
</evidence>
<name>A0A9D2M4Q3_9FIRM</name>
<dbReference type="InterPro" id="IPR003784">
    <property type="entry name" value="BioY"/>
</dbReference>
<feature type="transmembrane region" description="Helical" evidence="3">
    <location>
        <begin position="90"/>
        <end position="107"/>
    </location>
</feature>
<keyword evidence="2 3" id="KW-0472">Membrane</keyword>
<accession>A0A9D2M4Q3</accession>
<dbReference type="PANTHER" id="PTHR34295:SF1">
    <property type="entry name" value="BIOTIN TRANSPORTER BIOY"/>
    <property type="match status" value="1"/>
</dbReference>
<sequence length="178" mass="18196">MYTTTHRRIRRMILCALFAALTAVCSQIAIPMPWGVPVNLALFAVYLAGALLGPVWGTASQLVYLVLAAVGVPVLAGLGGGPAVLFGRTGGYVIGYLLAALLTGVLAPRGASARRLAGAMAAGCLGCYALGTVWFMAITGISLWQSLALCVLPFLPGDAAKIALAAALGRKLAPRCGL</sequence>
<evidence type="ECO:0000313" key="5">
    <source>
        <dbReference type="Proteomes" id="UP000886803"/>
    </source>
</evidence>
<dbReference type="EMBL" id="DWYG01000030">
    <property type="protein sequence ID" value="HJB41411.1"/>
    <property type="molecule type" value="Genomic_DNA"/>
</dbReference>
<comment type="caution">
    <text evidence="4">The sequence shown here is derived from an EMBL/GenBank/DDBJ whole genome shotgun (WGS) entry which is preliminary data.</text>
</comment>